<proteinExistence type="predicted"/>
<comment type="caution">
    <text evidence="2">The sequence shown here is derived from an EMBL/GenBank/DDBJ whole genome shotgun (WGS) entry which is preliminary data.</text>
</comment>
<reference evidence="2 3" key="1">
    <citation type="submission" date="2018-10" db="EMBL/GenBank/DDBJ databases">
        <title>Kocuria sp. M5W7-7, whole genome shotgun sequence.</title>
        <authorList>
            <person name="Tuo L."/>
        </authorList>
    </citation>
    <scope>NUCLEOTIDE SEQUENCE [LARGE SCALE GENOMIC DNA]</scope>
    <source>
        <strain evidence="2 3">M5W7-7</strain>
    </source>
</reference>
<feature type="compositionally biased region" description="Basic and acidic residues" evidence="1">
    <location>
        <begin position="136"/>
        <end position="163"/>
    </location>
</feature>
<feature type="region of interest" description="Disordered" evidence="1">
    <location>
        <begin position="78"/>
        <end position="259"/>
    </location>
</feature>
<feature type="region of interest" description="Disordered" evidence="1">
    <location>
        <begin position="38"/>
        <end position="64"/>
    </location>
</feature>
<dbReference type="EMBL" id="RKMF01000020">
    <property type="protein sequence ID" value="ROZ61636.1"/>
    <property type="molecule type" value="Genomic_DNA"/>
</dbReference>
<accession>A0A3N3ZM19</accession>
<gene>
    <name evidence="2" type="ORF">EDL96_12835</name>
</gene>
<name>A0A3N3ZM19_9MICC</name>
<keyword evidence="3" id="KW-1185">Reference proteome</keyword>
<dbReference type="RefSeq" id="WP_123826632.1">
    <property type="nucleotide sequence ID" value="NZ_RKMF01000020.1"/>
</dbReference>
<dbReference type="OrthoDB" id="9929504at2"/>
<protein>
    <submittedName>
        <fullName evidence="2">Uncharacterized protein</fullName>
    </submittedName>
</protein>
<organism evidence="2 3">
    <name type="scientific">Kocuria soli</name>
    <dbReference type="NCBI Taxonomy" id="2485125"/>
    <lineage>
        <taxon>Bacteria</taxon>
        <taxon>Bacillati</taxon>
        <taxon>Actinomycetota</taxon>
        <taxon>Actinomycetes</taxon>
        <taxon>Micrococcales</taxon>
        <taxon>Micrococcaceae</taxon>
        <taxon>Kocuria</taxon>
    </lineage>
</organism>
<feature type="compositionally biased region" description="Basic and acidic residues" evidence="1">
    <location>
        <begin position="78"/>
        <end position="88"/>
    </location>
</feature>
<evidence type="ECO:0000313" key="2">
    <source>
        <dbReference type="EMBL" id="ROZ61636.1"/>
    </source>
</evidence>
<dbReference type="AlphaFoldDB" id="A0A3N3ZM19"/>
<feature type="compositionally biased region" description="Polar residues" evidence="1">
    <location>
        <begin position="189"/>
        <end position="204"/>
    </location>
</feature>
<evidence type="ECO:0000313" key="3">
    <source>
        <dbReference type="Proteomes" id="UP000270616"/>
    </source>
</evidence>
<sequence length="259" mass="27464">MSEDIGNVEADLEALMAALELAGTVADRARRDALRLAQHLRKDPPRSRKEWADRAQLKDAEGRDLGWLDTSMARRVDLGEASGAKDRNIPQQSTSTGHEGPGPGELVELEGQFFKVQAGAGKATPEQVQPISVEDAQARLAEHRPDLQTRLVGEADPRLEISRRTPAGPERVGTSAESEPGPELPTAASVRSAQQDPGAETTQEQRPDAPAGGRSAAEAFGAVDQPGPRARPQGTEAAPSTAELTAIGATKPAETTLRR</sequence>
<dbReference type="Proteomes" id="UP000270616">
    <property type="component" value="Unassembled WGS sequence"/>
</dbReference>
<evidence type="ECO:0000256" key="1">
    <source>
        <dbReference type="SAM" id="MobiDB-lite"/>
    </source>
</evidence>